<dbReference type="GO" id="GO:0043036">
    <property type="term" value="C:starch grain"/>
    <property type="evidence" value="ECO:0000318"/>
    <property type="project" value="GO_Central"/>
</dbReference>
<dbReference type="EMBL" id="EQ973944">
    <property type="protein sequence ID" value="EEF37663.1"/>
    <property type="molecule type" value="Genomic_DNA"/>
</dbReference>
<dbReference type="GO" id="GO:0019203">
    <property type="term" value="F:carbohydrate phosphatase activity"/>
    <property type="evidence" value="ECO:0007669"/>
    <property type="project" value="InterPro"/>
</dbReference>
<dbReference type="STRING" id="3988.B9SF75"/>
<dbReference type="Pfam" id="PF00782">
    <property type="entry name" value="DSPc"/>
    <property type="match status" value="1"/>
</dbReference>
<keyword evidence="2" id="KW-0904">Protein phosphatase</keyword>
<evidence type="ECO:0000313" key="5">
    <source>
        <dbReference type="EMBL" id="EEF37663.1"/>
    </source>
</evidence>
<gene>
    <name evidence="5" type="ORF">RCOM_1095260</name>
</gene>
<evidence type="ECO:0000259" key="4">
    <source>
        <dbReference type="PROSITE" id="PS50054"/>
    </source>
</evidence>
<evidence type="ECO:0000313" key="6">
    <source>
        <dbReference type="Proteomes" id="UP000008311"/>
    </source>
</evidence>
<dbReference type="InterPro" id="IPR013783">
    <property type="entry name" value="Ig-like_fold"/>
</dbReference>
<dbReference type="eggNOG" id="KOG1716">
    <property type="taxonomic scope" value="Eukaryota"/>
</dbReference>
<keyword evidence="1" id="KW-0378">Hydrolase</keyword>
<name>B9SF75_RICCO</name>
<sequence length="536" mass="60069">MSMSSLQLSSCSSAAHHHHNHNHNHNLFSQTSLRGRDLWCLLHGVLPWKKHNKVLSLSKRTLKVHATSDNTNNNSSLKMNLNEYMVNLDKPFGIRFALSVDGKIIVHALRKGGNAERSRIIMVGDTLNRAIDSSSGRLVPIIDFASEGSGNSGFITFSSKFLTSHGWKLLNDDPKGYVDLPSQKTLRSPVSQFVCVFSERESGDGEWAYGNFPVEEYIKALERSEGELYYNHGLGMRFRKITEQIYVGSCIQTEADVKNLSSVGITAVINFQSVAEAENWGINSNSINESCQRSNILMINYPIRDADSFDMRKKLPFCVGLLLRLLKKNHRVFVTCTTGFDRSPASIIAYLHWITDTSLHAAYNFVTGLHFCKPDRPAVAWATWDLIGMVESGGHDGPATHAVTFVWNGQEGEDVSLVGDFTGNWKEPMKASHMGGPRYEVEVRLPQGKYYYKYIINGQWRHSTASPIERDERGNVNNIIVVGDIANVRPSIQQKKKDVNIVKVIERPLTENERFVLAKAARCVAFSVCPIRLAPK</sequence>
<dbReference type="InterPro" id="IPR045204">
    <property type="entry name" value="DSP_laforin-like"/>
</dbReference>
<dbReference type="InterPro" id="IPR029021">
    <property type="entry name" value="Prot-tyrosine_phosphatase-like"/>
</dbReference>
<dbReference type="GO" id="GO:0005983">
    <property type="term" value="P:starch catabolic process"/>
    <property type="evidence" value="ECO:0000318"/>
    <property type="project" value="GO_Central"/>
</dbReference>
<dbReference type="CDD" id="cd02859">
    <property type="entry name" value="E_set_AMPKbeta_like_N"/>
    <property type="match status" value="1"/>
</dbReference>
<dbReference type="InterPro" id="IPR020422">
    <property type="entry name" value="TYR_PHOSPHATASE_DUAL_dom"/>
</dbReference>
<dbReference type="PANTHER" id="PTHR47661">
    <property type="entry name" value="PHOSPHOGLUCAN PHOSPHATASE LSF1, CHLOROPLASTIC"/>
    <property type="match status" value="1"/>
</dbReference>
<dbReference type="GO" id="GO:0004721">
    <property type="term" value="F:phosphoprotein phosphatase activity"/>
    <property type="evidence" value="ECO:0007669"/>
    <property type="project" value="UniProtKB-KW"/>
</dbReference>
<dbReference type="AlphaFoldDB" id="B9SF75"/>
<dbReference type="Proteomes" id="UP000008311">
    <property type="component" value="Unassembled WGS sequence"/>
</dbReference>
<keyword evidence="6" id="KW-1185">Reference proteome</keyword>
<evidence type="ECO:0000256" key="1">
    <source>
        <dbReference type="ARBA" id="ARBA00022801"/>
    </source>
</evidence>
<dbReference type="InterPro" id="IPR032640">
    <property type="entry name" value="AMPK1_CBM"/>
</dbReference>
<reference evidence="6" key="1">
    <citation type="journal article" date="2010" name="Nat. Biotechnol.">
        <title>Draft genome sequence of the oilseed species Ricinus communis.</title>
        <authorList>
            <person name="Chan A.P."/>
            <person name="Crabtree J."/>
            <person name="Zhao Q."/>
            <person name="Lorenzi H."/>
            <person name="Orvis J."/>
            <person name="Puiu D."/>
            <person name="Melake-Berhan A."/>
            <person name="Jones K.M."/>
            <person name="Redman J."/>
            <person name="Chen G."/>
            <person name="Cahoon E.B."/>
            <person name="Gedil M."/>
            <person name="Stanke M."/>
            <person name="Haas B.J."/>
            <person name="Wortman J.R."/>
            <person name="Fraser-Liggett C.M."/>
            <person name="Ravel J."/>
            <person name="Rabinowicz P.D."/>
        </authorList>
    </citation>
    <scope>NUCLEOTIDE SEQUENCE [LARGE SCALE GENOMIC DNA]</scope>
    <source>
        <strain evidence="6">cv. Hale</strain>
    </source>
</reference>
<dbReference type="SUPFAM" id="SSF81296">
    <property type="entry name" value="E set domains"/>
    <property type="match status" value="1"/>
</dbReference>
<dbReference type="GO" id="GO:0009507">
    <property type="term" value="C:chloroplast"/>
    <property type="evidence" value="ECO:0000318"/>
    <property type="project" value="GO_Central"/>
</dbReference>
<dbReference type="PROSITE" id="PS50054">
    <property type="entry name" value="TYR_PHOSPHATASE_DUAL"/>
    <property type="match status" value="1"/>
</dbReference>
<evidence type="ECO:0000256" key="3">
    <source>
        <dbReference type="ARBA" id="ARBA00023277"/>
    </source>
</evidence>
<dbReference type="PANTHER" id="PTHR47661:SF2">
    <property type="entry name" value="PHOSPHOGLUCAN PHOSPHATASE LSF1, CHLOROPLASTIC"/>
    <property type="match status" value="1"/>
</dbReference>
<dbReference type="InterPro" id="IPR014756">
    <property type="entry name" value="Ig_E-set"/>
</dbReference>
<accession>B9SF75</accession>
<feature type="domain" description="Tyrosine-protein phosphatase" evidence="4">
    <location>
        <begin position="237"/>
        <end position="395"/>
    </location>
</feature>
<dbReference type="SUPFAM" id="SSF52799">
    <property type="entry name" value="(Phosphotyrosine protein) phosphatases II"/>
    <property type="match status" value="1"/>
</dbReference>
<keyword evidence="3" id="KW-0119">Carbohydrate metabolism</keyword>
<dbReference type="Pfam" id="PF16561">
    <property type="entry name" value="AMPK1_CBM"/>
    <property type="match status" value="1"/>
</dbReference>
<proteinExistence type="predicted"/>
<dbReference type="InterPro" id="IPR000340">
    <property type="entry name" value="Dual-sp_phosphatase_cat-dom"/>
</dbReference>
<evidence type="ECO:0000256" key="2">
    <source>
        <dbReference type="ARBA" id="ARBA00022912"/>
    </source>
</evidence>
<dbReference type="FunCoup" id="B9SF75">
    <property type="interactions" value="1010"/>
</dbReference>
<dbReference type="InParanoid" id="B9SF75"/>
<dbReference type="Gene3D" id="2.60.40.10">
    <property type="entry name" value="Immunoglobulins"/>
    <property type="match status" value="1"/>
</dbReference>
<protein>
    <submittedName>
        <fullName evidence="5">Protein tyrosine, putative</fullName>
    </submittedName>
</protein>
<dbReference type="SMART" id="SM00195">
    <property type="entry name" value="DSPc"/>
    <property type="match status" value="1"/>
</dbReference>
<dbReference type="eggNOG" id="KOG1616">
    <property type="taxonomic scope" value="Eukaryota"/>
</dbReference>
<dbReference type="Gene3D" id="3.90.190.10">
    <property type="entry name" value="Protein tyrosine phosphatase superfamily"/>
    <property type="match status" value="1"/>
</dbReference>
<organism evidence="5 6">
    <name type="scientific">Ricinus communis</name>
    <name type="common">Castor bean</name>
    <dbReference type="NCBI Taxonomy" id="3988"/>
    <lineage>
        <taxon>Eukaryota</taxon>
        <taxon>Viridiplantae</taxon>
        <taxon>Streptophyta</taxon>
        <taxon>Embryophyta</taxon>
        <taxon>Tracheophyta</taxon>
        <taxon>Spermatophyta</taxon>
        <taxon>Magnoliopsida</taxon>
        <taxon>eudicotyledons</taxon>
        <taxon>Gunneridae</taxon>
        <taxon>Pentapetalae</taxon>
        <taxon>rosids</taxon>
        <taxon>fabids</taxon>
        <taxon>Malpighiales</taxon>
        <taxon>Euphorbiaceae</taxon>
        <taxon>Acalyphoideae</taxon>
        <taxon>Acalypheae</taxon>
        <taxon>Ricinus</taxon>
    </lineage>
</organism>
<dbReference type="CDD" id="cd14526">
    <property type="entry name" value="DSP_laforin-like"/>
    <property type="match status" value="1"/>
</dbReference>